<accession>A0ABW7N3K0</accession>
<evidence type="ECO:0008006" key="3">
    <source>
        <dbReference type="Google" id="ProtNLM"/>
    </source>
</evidence>
<protein>
    <recommendedName>
        <fullName evidence="3">Lipocalin-like domain-containing protein</fullName>
    </recommendedName>
</protein>
<evidence type="ECO:0000313" key="2">
    <source>
        <dbReference type="Proteomes" id="UP001610063"/>
    </source>
</evidence>
<reference evidence="1 2" key="1">
    <citation type="journal article" date="2013" name="Int. J. Syst. Evol. Microbiol.">
        <title>Marinoscillum luteum sp. nov., isolated from marine sediment.</title>
        <authorList>
            <person name="Cha I.T."/>
            <person name="Park S.J."/>
            <person name="Kim S.J."/>
            <person name="Kim J.G."/>
            <person name="Jung M.Y."/>
            <person name="Shin K.S."/>
            <person name="Kwon K.K."/>
            <person name="Yang S.H."/>
            <person name="Seo Y.S."/>
            <person name="Rhee S.K."/>
        </authorList>
    </citation>
    <scope>NUCLEOTIDE SEQUENCE [LARGE SCALE GENOMIC DNA]</scope>
    <source>
        <strain evidence="1 2">KCTC 23939</strain>
    </source>
</reference>
<organism evidence="1 2">
    <name type="scientific">Marinoscillum luteum</name>
    <dbReference type="NCBI Taxonomy" id="861051"/>
    <lineage>
        <taxon>Bacteria</taxon>
        <taxon>Pseudomonadati</taxon>
        <taxon>Bacteroidota</taxon>
        <taxon>Cytophagia</taxon>
        <taxon>Cytophagales</taxon>
        <taxon>Reichenbachiellaceae</taxon>
        <taxon>Marinoscillum</taxon>
    </lineage>
</organism>
<dbReference type="PROSITE" id="PS51257">
    <property type="entry name" value="PROKAR_LIPOPROTEIN"/>
    <property type="match status" value="1"/>
</dbReference>
<dbReference type="EMBL" id="JBIPKE010000009">
    <property type="protein sequence ID" value="MFH6982166.1"/>
    <property type="molecule type" value="Genomic_DNA"/>
</dbReference>
<keyword evidence="2" id="KW-1185">Reference proteome</keyword>
<proteinExistence type="predicted"/>
<dbReference type="Proteomes" id="UP001610063">
    <property type="component" value="Unassembled WGS sequence"/>
</dbReference>
<comment type="caution">
    <text evidence="1">The sequence shown here is derived from an EMBL/GenBank/DDBJ whole genome shotgun (WGS) entry which is preliminary data.</text>
</comment>
<evidence type="ECO:0000313" key="1">
    <source>
        <dbReference type="EMBL" id="MFH6982166.1"/>
    </source>
</evidence>
<name>A0ABW7N3K0_9BACT</name>
<sequence length="154" mass="17080">MKAIQSNLIILLLLLCFVLGCKKEDIQKENKTNIVGTWLLNATSQSNCDDAELNGLQSYECTDDNCTKYIFSSDSTGMNYIKEFIEDGILMTEVGTYSVGESKLTMCVETEDGPECTNFKLALTVSTMNISGKNDETGCTEALYFDKEAQEETN</sequence>
<dbReference type="RefSeq" id="WP_395415939.1">
    <property type="nucleotide sequence ID" value="NZ_JBIPKE010000009.1"/>
</dbReference>
<gene>
    <name evidence="1" type="ORF">ACHKAR_01885</name>
</gene>